<dbReference type="InterPro" id="IPR021401">
    <property type="entry name" value="DUF3040"/>
</dbReference>
<name>A0ABR7SQ00_9ACTN</name>
<feature type="region of interest" description="Disordered" evidence="1">
    <location>
        <begin position="1"/>
        <end position="20"/>
    </location>
</feature>
<organism evidence="3 4">
    <name type="scientific">Streptomyces polyasparticus</name>
    <dbReference type="NCBI Taxonomy" id="2767826"/>
    <lineage>
        <taxon>Bacteria</taxon>
        <taxon>Bacillati</taxon>
        <taxon>Actinomycetota</taxon>
        <taxon>Actinomycetes</taxon>
        <taxon>Kitasatosporales</taxon>
        <taxon>Streptomycetaceae</taxon>
        <taxon>Streptomyces</taxon>
    </lineage>
</organism>
<evidence type="ECO:0000256" key="1">
    <source>
        <dbReference type="SAM" id="MobiDB-lite"/>
    </source>
</evidence>
<keyword evidence="2" id="KW-1133">Transmembrane helix</keyword>
<evidence type="ECO:0000256" key="2">
    <source>
        <dbReference type="SAM" id="Phobius"/>
    </source>
</evidence>
<dbReference type="Pfam" id="PF11239">
    <property type="entry name" value="DUF3040"/>
    <property type="match status" value="1"/>
</dbReference>
<dbReference type="RefSeq" id="WP_187817881.1">
    <property type="nucleotide sequence ID" value="NZ_JACTVJ010000019.1"/>
</dbReference>
<sequence length="104" mass="11299">MADQQLSAHEQRILHETEQSLGQDPQFAALFDGFAREPADRGLPLVRVLYWIGLLAAPLAFALQFAAGVLVTAVLCTLVGTVKAVGMTRRTPRGGPQIRHPKQP</sequence>
<evidence type="ECO:0000313" key="3">
    <source>
        <dbReference type="EMBL" id="MBC9717439.1"/>
    </source>
</evidence>
<dbReference type="Proteomes" id="UP000642284">
    <property type="component" value="Unassembled WGS sequence"/>
</dbReference>
<accession>A0ABR7SQ00</accession>
<keyword evidence="2" id="KW-0812">Transmembrane</keyword>
<gene>
    <name evidence="3" type="ORF">H9Y04_33405</name>
</gene>
<feature type="transmembrane region" description="Helical" evidence="2">
    <location>
        <begin position="48"/>
        <end position="80"/>
    </location>
</feature>
<reference evidence="3 4" key="1">
    <citation type="submission" date="2020-08" db="EMBL/GenBank/DDBJ databases">
        <title>Genemic of Streptomyces polyaspartic.</title>
        <authorList>
            <person name="Liu W."/>
        </authorList>
    </citation>
    <scope>NUCLEOTIDE SEQUENCE [LARGE SCALE GENOMIC DNA]</scope>
    <source>
        <strain evidence="3 4">TRM66268-LWL</strain>
    </source>
</reference>
<proteinExistence type="predicted"/>
<evidence type="ECO:0000313" key="4">
    <source>
        <dbReference type="Proteomes" id="UP000642284"/>
    </source>
</evidence>
<comment type="caution">
    <text evidence="3">The sequence shown here is derived from an EMBL/GenBank/DDBJ whole genome shotgun (WGS) entry which is preliminary data.</text>
</comment>
<protein>
    <submittedName>
        <fullName evidence="3">DUF3040 domain-containing protein</fullName>
    </submittedName>
</protein>
<feature type="compositionally biased region" description="Basic and acidic residues" evidence="1">
    <location>
        <begin position="9"/>
        <end position="18"/>
    </location>
</feature>
<keyword evidence="2" id="KW-0472">Membrane</keyword>
<dbReference type="EMBL" id="JACTVJ010000019">
    <property type="protein sequence ID" value="MBC9717439.1"/>
    <property type="molecule type" value="Genomic_DNA"/>
</dbReference>
<keyword evidence="4" id="KW-1185">Reference proteome</keyword>